<evidence type="ECO:0000313" key="4">
    <source>
        <dbReference type="Proteomes" id="UP000243723"/>
    </source>
</evidence>
<feature type="signal peptide" evidence="1">
    <location>
        <begin position="1"/>
        <end position="19"/>
    </location>
</feature>
<dbReference type="SUPFAM" id="SSF50630">
    <property type="entry name" value="Acid proteases"/>
    <property type="match status" value="1"/>
</dbReference>
<comment type="caution">
    <text evidence="3">The sequence shown here is derived from an EMBL/GenBank/DDBJ whole genome shotgun (WGS) entry which is preliminary data.</text>
</comment>
<dbReference type="EMBL" id="NHZQ01000342">
    <property type="protein sequence ID" value="PSK41763.1"/>
    <property type="molecule type" value="Genomic_DNA"/>
</dbReference>
<dbReference type="InterPro" id="IPR033121">
    <property type="entry name" value="PEPTIDASE_A1"/>
</dbReference>
<dbReference type="AlphaFoldDB" id="A0A2P7Z0N5"/>
<dbReference type="Gene3D" id="2.40.70.10">
    <property type="entry name" value="Acid Proteases"/>
    <property type="match status" value="1"/>
</dbReference>
<evidence type="ECO:0000313" key="3">
    <source>
        <dbReference type="EMBL" id="PSK41763.1"/>
    </source>
</evidence>
<dbReference type="Pfam" id="PF00026">
    <property type="entry name" value="Asp"/>
    <property type="match status" value="1"/>
</dbReference>
<feature type="chain" id="PRO_5015135912" description="Peptidase A1 domain-containing protein" evidence="1">
    <location>
        <begin position="20"/>
        <end position="195"/>
    </location>
</feature>
<dbReference type="Proteomes" id="UP000243723">
    <property type="component" value="Unassembled WGS sequence"/>
</dbReference>
<keyword evidence="4" id="KW-1185">Reference proteome</keyword>
<proteinExistence type="predicted"/>
<dbReference type="OrthoDB" id="771136at2759"/>
<dbReference type="PROSITE" id="PS51767">
    <property type="entry name" value="PEPTIDASE_A1"/>
    <property type="match status" value="1"/>
</dbReference>
<keyword evidence="1" id="KW-0732">Signal</keyword>
<evidence type="ECO:0000256" key="1">
    <source>
        <dbReference type="SAM" id="SignalP"/>
    </source>
</evidence>
<evidence type="ECO:0000259" key="2">
    <source>
        <dbReference type="PROSITE" id="PS51767"/>
    </source>
</evidence>
<sequence>MFSCLLILATVAAAAPSSQQDVKTYAVPLSFKYGNYPRITADLHWGTPAQNPVEAIVDTGSAGFWVYGPNSIINDGSNLLFQQGPCNKSVKNLYDYRTSSSKKARKTADLAYAYRGNGKIAAGGYTINDTFSFANKKWPALNNRRVGIVNFTLVRQLDEGCKIPESTFDHSILGLAAPKKGLAGMSPSFRNDLKA</sequence>
<protein>
    <recommendedName>
        <fullName evidence="2">Peptidase A1 domain-containing protein</fullName>
    </recommendedName>
</protein>
<accession>A0A2P7Z0N5</accession>
<dbReference type="STRING" id="40998.A0A2P7Z0N5"/>
<feature type="domain" description="Peptidase A1" evidence="2">
    <location>
        <begin position="39"/>
        <end position="195"/>
    </location>
</feature>
<name>A0A2P7Z0N5_9PEZI</name>
<dbReference type="InterPro" id="IPR021109">
    <property type="entry name" value="Peptidase_aspartic_dom_sf"/>
</dbReference>
<gene>
    <name evidence="3" type="ORF">B9Z65_9149</name>
</gene>
<organism evidence="3 4">
    <name type="scientific">Elsinoe australis</name>
    <dbReference type="NCBI Taxonomy" id="40998"/>
    <lineage>
        <taxon>Eukaryota</taxon>
        <taxon>Fungi</taxon>
        <taxon>Dikarya</taxon>
        <taxon>Ascomycota</taxon>
        <taxon>Pezizomycotina</taxon>
        <taxon>Dothideomycetes</taxon>
        <taxon>Dothideomycetidae</taxon>
        <taxon>Myriangiales</taxon>
        <taxon>Elsinoaceae</taxon>
        <taxon>Elsinoe</taxon>
    </lineage>
</organism>
<reference evidence="3 4" key="1">
    <citation type="submission" date="2017-05" db="EMBL/GenBank/DDBJ databases">
        <title>Draft genome sequence of Elsinoe australis.</title>
        <authorList>
            <person name="Cheng Q."/>
        </authorList>
    </citation>
    <scope>NUCLEOTIDE SEQUENCE [LARGE SCALE GENOMIC DNA]</scope>
    <source>
        <strain evidence="3 4">NL1</strain>
    </source>
</reference>